<evidence type="ECO:0000313" key="1">
    <source>
        <dbReference type="EMBL" id="JAE25122.1"/>
    </source>
</evidence>
<dbReference type="AlphaFoldDB" id="A0A0A9GKZ5"/>
<reference evidence="1" key="2">
    <citation type="journal article" date="2015" name="Data Brief">
        <title>Shoot transcriptome of the giant reed, Arundo donax.</title>
        <authorList>
            <person name="Barrero R.A."/>
            <person name="Guerrero F.D."/>
            <person name="Moolhuijzen P."/>
            <person name="Goolsby J.A."/>
            <person name="Tidwell J."/>
            <person name="Bellgard S.E."/>
            <person name="Bellgard M.I."/>
        </authorList>
    </citation>
    <scope>NUCLEOTIDE SEQUENCE</scope>
    <source>
        <tissue evidence="1">Shoot tissue taken approximately 20 cm above the soil surface</tissue>
    </source>
</reference>
<reference evidence="1" key="1">
    <citation type="submission" date="2014-09" db="EMBL/GenBank/DDBJ databases">
        <authorList>
            <person name="Magalhaes I.L.F."/>
            <person name="Oliveira U."/>
            <person name="Santos F.R."/>
            <person name="Vidigal T.H.D.A."/>
            <person name="Brescovit A.D."/>
            <person name="Santos A.J."/>
        </authorList>
    </citation>
    <scope>NUCLEOTIDE SEQUENCE</scope>
    <source>
        <tissue evidence="1">Shoot tissue taken approximately 20 cm above the soil surface</tissue>
    </source>
</reference>
<sequence length="45" mass="5088">MKCHCLVDSSTRGLLMDCWSLLTGSMFFIHVSALKFCQMECTLSI</sequence>
<proteinExistence type="predicted"/>
<name>A0A0A9GKZ5_ARUDO</name>
<accession>A0A0A9GKZ5</accession>
<protein>
    <submittedName>
        <fullName evidence="1">Uncharacterized protein</fullName>
    </submittedName>
</protein>
<organism evidence="1">
    <name type="scientific">Arundo donax</name>
    <name type="common">Giant reed</name>
    <name type="synonym">Donax arundinaceus</name>
    <dbReference type="NCBI Taxonomy" id="35708"/>
    <lineage>
        <taxon>Eukaryota</taxon>
        <taxon>Viridiplantae</taxon>
        <taxon>Streptophyta</taxon>
        <taxon>Embryophyta</taxon>
        <taxon>Tracheophyta</taxon>
        <taxon>Spermatophyta</taxon>
        <taxon>Magnoliopsida</taxon>
        <taxon>Liliopsida</taxon>
        <taxon>Poales</taxon>
        <taxon>Poaceae</taxon>
        <taxon>PACMAD clade</taxon>
        <taxon>Arundinoideae</taxon>
        <taxon>Arundineae</taxon>
        <taxon>Arundo</taxon>
    </lineage>
</organism>
<dbReference type="EMBL" id="GBRH01172774">
    <property type="protein sequence ID" value="JAE25122.1"/>
    <property type="molecule type" value="Transcribed_RNA"/>
</dbReference>